<evidence type="ECO:0000313" key="2">
    <source>
        <dbReference type="Proteomes" id="UP001596066"/>
    </source>
</evidence>
<name>A0ABW0VLJ7_9ACTN</name>
<sequence>MTTFPGSPRTVRGGFVVMDADGRAAVRTIPFQYNPETLTRTLTPRGADAGTGDRLEALRLVGPPVETIKLEVVLDATDRLEKPDRNPDTVAEGIGADLAELETMISPATADLVAAEALARRGTLEVLPLPSPLLLLVLGADRTLPVRITDFTVTEEAFDTRLHPILARVGLGVRVLSFDDLPMGSKGAELFLTAARRRERLAGRRGADVSGLGLSRLP</sequence>
<accession>A0ABW0VLJ7</accession>
<gene>
    <name evidence="1" type="ORF">ACFPZF_29300</name>
</gene>
<keyword evidence="2" id="KW-1185">Reference proteome</keyword>
<organism evidence="1 2">
    <name type="scientific">Kitasatospora cinereorecta</name>
    <dbReference type="NCBI Taxonomy" id="285560"/>
    <lineage>
        <taxon>Bacteria</taxon>
        <taxon>Bacillati</taxon>
        <taxon>Actinomycetota</taxon>
        <taxon>Actinomycetes</taxon>
        <taxon>Kitasatosporales</taxon>
        <taxon>Streptomycetaceae</taxon>
        <taxon>Kitasatospora</taxon>
    </lineage>
</organism>
<dbReference type="RefSeq" id="WP_346148332.1">
    <property type="nucleotide sequence ID" value="NZ_BAAAUA010000047.1"/>
</dbReference>
<comment type="caution">
    <text evidence="1">The sequence shown here is derived from an EMBL/GenBank/DDBJ whole genome shotgun (WGS) entry which is preliminary data.</text>
</comment>
<dbReference type="EMBL" id="JBHSOC010000070">
    <property type="protein sequence ID" value="MFC5645431.1"/>
    <property type="molecule type" value="Genomic_DNA"/>
</dbReference>
<evidence type="ECO:0000313" key="1">
    <source>
        <dbReference type="EMBL" id="MFC5645431.1"/>
    </source>
</evidence>
<protein>
    <submittedName>
        <fullName evidence="1">Uncharacterized protein</fullName>
    </submittedName>
</protein>
<dbReference type="Proteomes" id="UP001596066">
    <property type="component" value="Unassembled WGS sequence"/>
</dbReference>
<proteinExistence type="predicted"/>
<reference evidence="2" key="1">
    <citation type="journal article" date="2019" name="Int. J. Syst. Evol. Microbiol.">
        <title>The Global Catalogue of Microorganisms (GCM) 10K type strain sequencing project: providing services to taxonomists for standard genome sequencing and annotation.</title>
        <authorList>
            <consortium name="The Broad Institute Genomics Platform"/>
            <consortium name="The Broad Institute Genome Sequencing Center for Infectious Disease"/>
            <person name="Wu L."/>
            <person name="Ma J."/>
        </authorList>
    </citation>
    <scope>NUCLEOTIDE SEQUENCE [LARGE SCALE GENOMIC DNA]</scope>
    <source>
        <strain evidence="2">CGMCC 4.1622</strain>
    </source>
</reference>